<comment type="caution">
    <text evidence="2">The sequence shown here is derived from an EMBL/GenBank/DDBJ whole genome shotgun (WGS) entry which is preliminary data.</text>
</comment>
<organism evidence="2 3">
    <name type="scientific">Pseudoalteromonas luteoviolacea S4060-1</name>
    <dbReference type="NCBI Taxonomy" id="1365257"/>
    <lineage>
        <taxon>Bacteria</taxon>
        <taxon>Pseudomonadati</taxon>
        <taxon>Pseudomonadota</taxon>
        <taxon>Gammaproteobacteria</taxon>
        <taxon>Alteromonadales</taxon>
        <taxon>Pseudoalteromonadaceae</taxon>
        <taxon>Pseudoalteromonas</taxon>
    </lineage>
</organism>
<dbReference type="PROSITE" id="PS50093">
    <property type="entry name" value="PKD"/>
    <property type="match status" value="1"/>
</dbReference>
<feature type="domain" description="PKD" evidence="1">
    <location>
        <begin position="22"/>
        <end position="61"/>
    </location>
</feature>
<evidence type="ECO:0000313" key="2">
    <source>
        <dbReference type="EMBL" id="KZN59681.1"/>
    </source>
</evidence>
<name>A0A161YGI2_9GAMM</name>
<dbReference type="AlphaFoldDB" id="A0A161YGI2"/>
<protein>
    <recommendedName>
        <fullName evidence="1">PKD domain-containing protein</fullName>
    </recommendedName>
</protein>
<evidence type="ECO:0000259" key="1">
    <source>
        <dbReference type="PROSITE" id="PS50093"/>
    </source>
</evidence>
<reference evidence="2 3" key="1">
    <citation type="submission" date="2013-07" db="EMBL/GenBank/DDBJ databases">
        <title>Comparative Genomic and Metabolomic Analysis of Twelve Strains of Pseudoalteromonas luteoviolacea.</title>
        <authorList>
            <person name="Vynne N.G."/>
            <person name="Mansson M."/>
            <person name="Gram L."/>
        </authorList>
    </citation>
    <scope>NUCLEOTIDE SEQUENCE [LARGE SCALE GENOMIC DNA]</scope>
    <source>
        <strain evidence="2 3">S4060-1</strain>
    </source>
</reference>
<dbReference type="Pfam" id="PF18911">
    <property type="entry name" value="PKD_4"/>
    <property type="match status" value="1"/>
</dbReference>
<dbReference type="RefSeq" id="WP_063383101.1">
    <property type="nucleotide sequence ID" value="NZ_AUXX01000067.1"/>
</dbReference>
<dbReference type="InterPro" id="IPR035986">
    <property type="entry name" value="PKD_dom_sf"/>
</dbReference>
<dbReference type="Proteomes" id="UP000076661">
    <property type="component" value="Unassembled WGS sequence"/>
</dbReference>
<dbReference type="SUPFAM" id="SSF49299">
    <property type="entry name" value="PKD domain"/>
    <property type="match status" value="1"/>
</dbReference>
<proteinExistence type="predicted"/>
<sequence>MILKRNFCIGFMFLSTLVNTHNATANELTYQWEFGDGNISTEENPNHQYTTPDFYTVTLKAFADQNLSYSKQYEVDAVTPAIKSLSLNLPERIEQGKSTLLSVKLESDYNLNLDYKWTLPNNKVVNGSSSEVVFENSGENKIALTAYFKERPLSEQSITVNVLGATEPDPTPPNQGEDSSGGSLFWISFMLMAVLRTRGKLR</sequence>
<dbReference type="InterPro" id="IPR013783">
    <property type="entry name" value="Ig-like_fold"/>
</dbReference>
<dbReference type="InterPro" id="IPR000601">
    <property type="entry name" value="PKD_dom"/>
</dbReference>
<dbReference type="PATRIC" id="fig|1365257.3.peg.5050"/>
<dbReference type="Gene3D" id="2.60.40.10">
    <property type="entry name" value="Immunoglobulins"/>
    <property type="match status" value="1"/>
</dbReference>
<dbReference type="EMBL" id="AUXX01000067">
    <property type="protein sequence ID" value="KZN59681.1"/>
    <property type="molecule type" value="Genomic_DNA"/>
</dbReference>
<dbReference type="InterPro" id="IPR022409">
    <property type="entry name" value="PKD/Chitinase_dom"/>
</dbReference>
<dbReference type="SMART" id="SM00089">
    <property type="entry name" value="PKD"/>
    <property type="match status" value="1"/>
</dbReference>
<gene>
    <name evidence="2" type="ORF">N478_08160</name>
</gene>
<accession>A0A161YGI2</accession>
<dbReference type="CDD" id="cd00146">
    <property type="entry name" value="PKD"/>
    <property type="match status" value="1"/>
</dbReference>
<evidence type="ECO:0000313" key="3">
    <source>
        <dbReference type="Proteomes" id="UP000076661"/>
    </source>
</evidence>